<comment type="caution">
    <text evidence="2">The sequence shown here is derived from an EMBL/GenBank/DDBJ whole genome shotgun (WGS) entry which is preliminary data.</text>
</comment>
<accession>A0A4Y2SYY4</accession>
<protein>
    <submittedName>
        <fullName evidence="2">Uncharacterized protein</fullName>
    </submittedName>
</protein>
<evidence type="ECO:0000313" key="3">
    <source>
        <dbReference type="Proteomes" id="UP000499080"/>
    </source>
</evidence>
<dbReference type="Proteomes" id="UP000499080">
    <property type="component" value="Unassembled WGS sequence"/>
</dbReference>
<feature type="region of interest" description="Disordered" evidence="1">
    <location>
        <begin position="160"/>
        <end position="194"/>
    </location>
</feature>
<name>A0A4Y2SYY4_ARAVE</name>
<evidence type="ECO:0000313" key="2">
    <source>
        <dbReference type="EMBL" id="GBN92840.1"/>
    </source>
</evidence>
<dbReference type="AlphaFoldDB" id="A0A4Y2SYY4"/>
<sequence>MLFTYGLDSIPATKLGLCAQDTRHSDKDRCLFSCRKYSSVSSSQRTRPLSPAGGSSRELLAGGPAHGQEGARRCCLLAPVGENSWIRLRDYSHRVAMGTEADAPSPSPENGKVLISIHPGSPTLESWDSLKLLTLSTLLQTGKRRFAFHIWLFRTTDSDEGRSGVVGSDQLWGRRAPSSKPDSTEDPPWGLLHF</sequence>
<keyword evidence="3" id="KW-1185">Reference proteome</keyword>
<gene>
    <name evidence="2" type="ORF">AVEN_211050_1</name>
</gene>
<dbReference type="EMBL" id="BGPR01024621">
    <property type="protein sequence ID" value="GBN92840.1"/>
    <property type="molecule type" value="Genomic_DNA"/>
</dbReference>
<evidence type="ECO:0000256" key="1">
    <source>
        <dbReference type="SAM" id="MobiDB-lite"/>
    </source>
</evidence>
<organism evidence="2 3">
    <name type="scientific">Araneus ventricosus</name>
    <name type="common">Orbweaver spider</name>
    <name type="synonym">Epeira ventricosa</name>
    <dbReference type="NCBI Taxonomy" id="182803"/>
    <lineage>
        <taxon>Eukaryota</taxon>
        <taxon>Metazoa</taxon>
        <taxon>Ecdysozoa</taxon>
        <taxon>Arthropoda</taxon>
        <taxon>Chelicerata</taxon>
        <taxon>Arachnida</taxon>
        <taxon>Araneae</taxon>
        <taxon>Araneomorphae</taxon>
        <taxon>Entelegynae</taxon>
        <taxon>Araneoidea</taxon>
        <taxon>Araneidae</taxon>
        <taxon>Araneus</taxon>
    </lineage>
</organism>
<feature type="region of interest" description="Disordered" evidence="1">
    <location>
        <begin position="43"/>
        <end position="65"/>
    </location>
</feature>
<proteinExistence type="predicted"/>
<reference evidence="2 3" key="1">
    <citation type="journal article" date="2019" name="Sci. Rep.">
        <title>Orb-weaving spider Araneus ventricosus genome elucidates the spidroin gene catalogue.</title>
        <authorList>
            <person name="Kono N."/>
            <person name="Nakamura H."/>
            <person name="Ohtoshi R."/>
            <person name="Moran D.A.P."/>
            <person name="Shinohara A."/>
            <person name="Yoshida Y."/>
            <person name="Fujiwara M."/>
            <person name="Mori M."/>
            <person name="Tomita M."/>
            <person name="Arakawa K."/>
        </authorList>
    </citation>
    <scope>NUCLEOTIDE SEQUENCE [LARGE SCALE GENOMIC DNA]</scope>
</reference>